<feature type="chain" id="PRO_5017268521" evidence="5">
    <location>
        <begin position="24"/>
        <end position="146"/>
    </location>
</feature>
<protein>
    <submittedName>
        <fullName evidence="6">Interleukin-17A-like</fullName>
    </submittedName>
</protein>
<reference evidence="6" key="2">
    <citation type="submission" date="2025-09" db="UniProtKB">
        <authorList>
            <consortium name="Ensembl"/>
        </authorList>
    </citation>
    <scope>IDENTIFICATION</scope>
</reference>
<evidence type="ECO:0000256" key="3">
    <source>
        <dbReference type="ARBA" id="ARBA00022525"/>
    </source>
</evidence>
<keyword evidence="4 5" id="KW-0732">Signal</keyword>
<dbReference type="GO" id="GO:0005576">
    <property type="term" value="C:extracellular region"/>
    <property type="evidence" value="ECO:0007669"/>
    <property type="project" value="UniProtKB-SubCell"/>
</dbReference>
<feature type="signal peptide" evidence="5">
    <location>
        <begin position="1"/>
        <end position="23"/>
    </location>
</feature>
<dbReference type="Gene3D" id="2.10.90.10">
    <property type="entry name" value="Cystine-knot cytokines"/>
    <property type="match status" value="1"/>
</dbReference>
<evidence type="ECO:0000313" key="7">
    <source>
        <dbReference type="Proteomes" id="UP000261420"/>
    </source>
</evidence>
<evidence type="ECO:0000256" key="4">
    <source>
        <dbReference type="ARBA" id="ARBA00022729"/>
    </source>
</evidence>
<keyword evidence="7" id="KW-1185">Reference proteome</keyword>
<dbReference type="KEGG" id="sdu:111225535"/>
<sequence length="146" mass="15676">MKPRHSVCTLLVRCSALWVVVSSSSRVKAPPPPPPGCDSMLAFSSEVSSLTEGNGNIHTRSLSPWTWRSSTVKNRIPSTLWEAECSSSFCSSPSPGDTDEHGLNSVPVYQNVLVLTRQEGAGRCFTASFQSVAVGCTCVRAKTSRT</sequence>
<dbReference type="GeneID" id="111225535"/>
<dbReference type="RefSeq" id="XP_022606193.1">
    <property type="nucleotide sequence ID" value="XM_022750472.1"/>
</dbReference>
<dbReference type="GeneTree" id="ENSGT01030000234838"/>
<dbReference type="STRING" id="41447.ENSSDUP00000009389"/>
<dbReference type="CTD" id="553970"/>
<accession>A0A3B4TSW3</accession>
<dbReference type="InterPro" id="IPR029034">
    <property type="entry name" value="Cystine-knot_cytokine"/>
</dbReference>
<dbReference type="Proteomes" id="UP000261420">
    <property type="component" value="Unplaced"/>
</dbReference>
<dbReference type="OMA" id="FSKTQDC"/>
<keyword evidence="3" id="KW-0964">Secreted</keyword>
<dbReference type="GO" id="GO:0005125">
    <property type="term" value="F:cytokine activity"/>
    <property type="evidence" value="ECO:0007669"/>
    <property type="project" value="InterPro"/>
</dbReference>
<evidence type="ECO:0000313" key="6">
    <source>
        <dbReference type="Ensembl" id="ENSSDUP00000009389.1"/>
    </source>
</evidence>
<organism evidence="6 7">
    <name type="scientific">Seriola dumerili</name>
    <name type="common">Greater amberjack</name>
    <name type="synonym">Caranx dumerili</name>
    <dbReference type="NCBI Taxonomy" id="41447"/>
    <lineage>
        <taxon>Eukaryota</taxon>
        <taxon>Metazoa</taxon>
        <taxon>Chordata</taxon>
        <taxon>Craniata</taxon>
        <taxon>Vertebrata</taxon>
        <taxon>Euteleostomi</taxon>
        <taxon>Actinopterygii</taxon>
        <taxon>Neopterygii</taxon>
        <taxon>Teleostei</taxon>
        <taxon>Neoteleostei</taxon>
        <taxon>Acanthomorphata</taxon>
        <taxon>Carangaria</taxon>
        <taxon>Carangiformes</taxon>
        <taxon>Carangidae</taxon>
        <taxon>Seriola</taxon>
    </lineage>
</organism>
<dbReference type="SUPFAM" id="SSF57501">
    <property type="entry name" value="Cystine-knot cytokines"/>
    <property type="match status" value="1"/>
</dbReference>
<evidence type="ECO:0000256" key="1">
    <source>
        <dbReference type="ARBA" id="ARBA00004613"/>
    </source>
</evidence>
<evidence type="ECO:0000256" key="2">
    <source>
        <dbReference type="ARBA" id="ARBA00007236"/>
    </source>
</evidence>
<evidence type="ECO:0000256" key="5">
    <source>
        <dbReference type="SAM" id="SignalP"/>
    </source>
</evidence>
<dbReference type="Ensembl" id="ENSSDUT00000009571.1">
    <property type="protein sequence ID" value="ENSSDUP00000009389.1"/>
    <property type="gene ID" value="ENSSDUG00000006903.1"/>
</dbReference>
<proteinExistence type="inferred from homology"/>
<reference evidence="6" key="1">
    <citation type="submission" date="2025-08" db="UniProtKB">
        <authorList>
            <consortium name="Ensembl"/>
        </authorList>
    </citation>
    <scope>IDENTIFICATION</scope>
</reference>
<dbReference type="Pfam" id="PF06083">
    <property type="entry name" value="IL17"/>
    <property type="match status" value="1"/>
</dbReference>
<name>A0A3B4TSW3_SERDU</name>
<comment type="subcellular location">
    <subcellularLocation>
        <location evidence="1">Secreted</location>
    </subcellularLocation>
</comment>
<dbReference type="InterPro" id="IPR010345">
    <property type="entry name" value="IL-17_fam"/>
</dbReference>
<dbReference type="AlphaFoldDB" id="A0A3B4TSW3"/>
<comment type="similarity">
    <text evidence="2">Belongs to the IL-17 family.</text>
</comment>